<dbReference type="Proteomes" id="UP001213979">
    <property type="component" value="Unassembled WGS sequence"/>
</dbReference>
<protein>
    <submittedName>
        <fullName evidence="3">IDEAL domain-containing protein</fullName>
    </submittedName>
</protein>
<dbReference type="InterPro" id="IPR014957">
    <property type="entry name" value="IDEAL_dom"/>
</dbReference>
<gene>
    <name evidence="3" type="ORF">P9850_00280</name>
    <name evidence="2" type="ORF">PNH38_10870</name>
</gene>
<feature type="domain" description="IDEAL" evidence="1">
    <location>
        <begin position="30"/>
        <end position="66"/>
    </location>
</feature>
<evidence type="ECO:0000259" key="1">
    <source>
        <dbReference type="SMART" id="SM00914"/>
    </source>
</evidence>
<evidence type="ECO:0000313" key="5">
    <source>
        <dbReference type="Proteomes" id="UP001339962"/>
    </source>
</evidence>
<evidence type="ECO:0000313" key="4">
    <source>
        <dbReference type="Proteomes" id="UP001213979"/>
    </source>
</evidence>
<dbReference type="Pfam" id="PF08858">
    <property type="entry name" value="IDEAL"/>
    <property type="match status" value="1"/>
</dbReference>
<keyword evidence="4" id="KW-1185">Reference proteome</keyword>
<comment type="caution">
    <text evidence="3">The sequence shown here is derived from an EMBL/GenBank/DDBJ whole genome shotgun (WGS) entry which is preliminary data.</text>
</comment>
<reference evidence="3 5" key="2">
    <citation type="submission" date="2023-03" db="EMBL/GenBank/DDBJ databases">
        <title>Bacillus Genome Sequencing.</title>
        <authorList>
            <person name="Dunlap C."/>
        </authorList>
    </citation>
    <scope>NUCLEOTIDE SEQUENCE [LARGE SCALE GENOMIC DNA]</scope>
    <source>
        <strain evidence="3 5">NRS-38</strain>
    </source>
</reference>
<evidence type="ECO:0000313" key="3">
    <source>
        <dbReference type="EMBL" id="MED5050303.1"/>
    </source>
</evidence>
<dbReference type="Gene3D" id="4.10.810.10">
    <property type="entry name" value="Virus Scaffolding Protein, Chain A"/>
    <property type="match status" value="1"/>
</dbReference>
<reference evidence="2 4" key="1">
    <citation type="submission" date="2023-01" db="EMBL/GenBank/DDBJ databases">
        <title>Genome-based reclassification of Anoxybacillus geothermalis as a later heterotypic synonym of Anoxybacillus rupiensis.</title>
        <authorList>
            <person name="Inan Bektas K."/>
            <person name="Canakci S."/>
            <person name="Belduz A.A."/>
            <person name="Guler H.H."/>
        </authorList>
    </citation>
    <scope>NUCLEOTIDE SEQUENCE [LARGE SCALE GENOMIC DNA]</scope>
    <source>
        <strain evidence="2 4">DSM 17127</strain>
    </source>
</reference>
<dbReference type="AlphaFoldDB" id="A0ABD5IQ23"/>
<organism evidence="3 5">
    <name type="scientific">Anoxybacteroides rupiense</name>
    <dbReference type="NCBI Taxonomy" id="311460"/>
    <lineage>
        <taxon>Bacteria</taxon>
        <taxon>Bacillati</taxon>
        <taxon>Bacillota</taxon>
        <taxon>Bacilli</taxon>
        <taxon>Bacillales</taxon>
        <taxon>Anoxybacillaceae</taxon>
        <taxon>Anoxybacteroides</taxon>
    </lineage>
</organism>
<dbReference type="Proteomes" id="UP001339962">
    <property type="component" value="Unassembled WGS sequence"/>
</dbReference>
<proteinExistence type="predicted"/>
<dbReference type="SMART" id="SM00914">
    <property type="entry name" value="IDEAL"/>
    <property type="match status" value="1"/>
</dbReference>
<sequence>MYEKQFPHEGIMMFGQPEEKNSYGPLAEMILEQAIFLYQKNKLMEKIDEALATKDQALFLELSTQYNELLKKHRE</sequence>
<dbReference type="InterPro" id="IPR027393">
    <property type="entry name" value="Virus_scaffolding_prot_C"/>
</dbReference>
<dbReference type="EMBL" id="JARTLI010000002">
    <property type="protein sequence ID" value="MED5050303.1"/>
    <property type="molecule type" value="Genomic_DNA"/>
</dbReference>
<name>A0ABD5IQ23_9BACL</name>
<dbReference type="RefSeq" id="WP_044746675.1">
    <property type="nucleotide sequence ID" value="NZ_JACIDF010000001.1"/>
</dbReference>
<accession>A0ABD5IQ23</accession>
<dbReference type="EMBL" id="JAQOTG010000009">
    <property type="protein sequence ID" value="MDE8564379.1"/>
    <property type="molecule type" value="Genomic_DNA"/>
</dbReference>
<evidence type="ECO:0000313" key="2">
    <source>
        <dbReference type="EMBL" id="MDE8564379.1"/>
    </source>
</evidence>